<dbReference type="PROSITE" id="PS51257">
    <property type="entry name" value="PROKAR_LIPOPROTEIN"/>
    <property type="match status" value="1"/>
</dbReference>
<proteinExistence type="predicted"/>
<sequence>MKNKLNWLLTLICIVSLAIISCRSMMDRATPTSVAKQSYEYVNESLNGFKEIDSLYNVKKLHNEIVIKYRTAQINFLRMAEDDKLAYTDAIGFIDANIKEAEYFQGIIVGSADQPLSLIGILAGFTGGAAIGRMLKRKGDYSPSEVEEVVAKAKRRVD</sequence>
<evidence type="ECO:0000313" key="1">
    <source>
        <dbReference type="EMBL" id="KKN68779.1"/>
    </source>
</evidence>
<dbReference type="EMBL" id="LAZR01000440">
    <property type="protein sequence ID" value="KKN68779.1"/>
    <property type="molecule type" value="Genomic_DNA"/>
</dbReference>
<gene>
    <name evidence="1" type="ORF">LCGC14_0447990</name>
</gene>
<name>A0A0F9SPA9_9ZZZZ</name>
<protein>
    <submittedName>
        <fullName evidence="1">Uncharacterized protein</fullName>
    </submittedName>
</protein>
<comment type="caution">
    <text evidence="1">The sequence shown here is derived from an EMBL/GenBank/DDBJ whole genome shotgun (WGS) entry which is preliminary data.</text>
</comment>
<reference evidence="1" key="1">
    <citation type="journal article" date="2015" name="Nature">
        <title>Complex archaea that bridge the gap between prokaryotes and eukaryotes.</title>
        <authorList>
            <person name="Spang A."/>
            <person name="Saw J.H."/>
            <person name="Jorgensen S.L."/>
            <person name="Zaremba-Niedzwiedzka K."/>
            <person name="Martijn J."/>
            <person name="Lind A.E."/>
            <person name="van Eijk R."/>
            <person name="Schleper C."/>
            <person name="Guy L."/>
            <person name="Ettema T.J."/>
        </authorList>
    </citation>
    <scope>NUCLEOTIDE SEQUENCE</scope>
</reference>
<accession>A0A0F9SPA9</accession>
<dbReference type="AlphaFoldDB" id="A0A0F9SPA9"/>
<organism evidence="1">
    <name type="scientific">marine sediment metagenome</name>
    <dbReference type="NCBI Taxonomy" id="412755"/>
    <lineage>
        <taxon>unclassified sequences</taxon>
        <taxon>metagenomes</taxon>
        <taxon>ecological metagenomes</taxon>
    </lineage>
</organism>